<dbReference type="Pfam" id="PF06224">
    <property type="entry name" value="AlkZ-like"/>
    <property type="match status" value="1"/>
</dbReference>
<organism evidence="1 2">
    <name type="scientific">Actinomadura namibiensis</name>
    <dbReference type="NCBI Taxonomy" id="182080"/>
    <lineage>
        <taxon>Bacteria</taxon>
        <taxon>Bacillati</taxon>
        <taxon>Actinomycetota</taxon>
        <taxon>Actinomycetes</taxon>
        <taxon>Streptosporangiales</taxon>
        <taxon>Thermomonosporaceae</taxon>
        <taxon>Actinomadura</taxon>
    </lineage>
</organism>
<sequence length="365" mass="41188">MDVLDRRTLNRAALDRQLLLTRSDMPALDAVARLVGVQAQDPNVPYHCLWTRLAGFRQEDLTALLYDRSIVRSSFLRATQHIATTDDFLRMRPLVQPAVLRGRQAAFGRVTADWDLDELAAAAREALTGRTLTRPQVARALAERWPDRDLQALGWSVQALVPVVHPPPSGTWNTRGATPFALVEEWTGRPLASGPRPDELIRRYLAAFGPGSVKDFQAWSGMRRMDGDFDRMRGELRTYRDGNGVELFDLPDAELPDPGVPAPVRFLPDLDNLLLAYHDRTRVMTVEQRKVICVGAWVKATMLVDGRVRGVWRVERDRKAARSTLRVELFEPLRDTSEAEAEGARLLAFTAPDDEHDIRFAPLER</sequence>
<reference evidence="1 2" key="1">
    <citation type="submission" date="2020-08" db="EMBL/GenBank/DDBJ databases">
        <title>Genomic Encyclopedia of Type Strains, Phase IV (KMG-IV): sequencing the most valuable type-strain genomes for metagenomic binning, comparative biology and taxonomic classification.</title>
        <authorList>
            <person name="Goeker M."/>
        </authorList>
    </citation>
    <scope>NUCLEOTIDE SEQUENCE [LARGE SCALE GENOMIC DNA]</scope>
    <source>
        <strain evidence="1 2">DSM 44197</strain>
    </source>
</reference>
<name>A0A7W3QLF7_ACTNM</name>
<dbReference type="PANTHER" id="PTHR38479">
    <property type="entry name" value="LMO0824 PROTEIN"/>
    <property type="match status" value="1"/>
</dbReference>
<dbReference type="AlphaFoldDB" id="A0A7W3QLF7"/>
<gene>
    <name evidence="1" type="ORF">HNR61_003106</name>
</gene>
<keyword evidence="2" id="KW-1185">Reference proteome</keyword>
<protein>
    <recommendedName>
        <fullName evidence="3">Winged helix DNA-binding domain-containing protein</fullName>
    </recommendedName>
</protein>
<dbReference type="Proteomes" id="UP000572680">
    <property type="component" value="Unassembled WGS sequence"/>
</dbReference>
<dbReference type="EMBL" id="JACJIA010000003">
    <property type="protein sequence ID" value="MBA8951475.1"/>
    <property type="molecule type" value="Genomic_DNA"/>
</dbReference>
<dbReference type="InterPro" id="IPR009351">
    <property type="entry name" value="AlkZ-like"/>
</dbReference>
<accession>A0A7W3QLF7</accession>
<evidence type="ECO:0000313" key="2">
    <source>
        <dbReference type="Proteomes" id="UP000572680"/>
    </source>
</evidence>
<proteinExistence type="predicted"/>
<evidence type="ECO:0000313" key="1">
    <source>
        <dbReference type="EMBL" id="MBA8951475.1"/>
    </source>
</evidence>
<comment type="caution">
    <text evidence="1">The sequence shown here is derived from an EMBL/GenBank/DDBJ whole genome shotgun (WGS) entry which is preliminary data.</text>
</comment>
<dbReference type="RefSeq" id="WP_182843791.1">
    <property type="nucleotide sequence ID" value="NZ_BAAALP010000070.1"/>
</dbReference>
<evidence type="ECO:0008006" key="3">
    <source>
        <dbReference type="Google" id="ProtNLM"/>
    </source>
</evidence>
<dbReference type="PANTHER" id="PTHR38479:SF2">
    <property type="entry name" value="WINGED HELIX DNA-BINDING DOMAIN-CONTAINING PROTEIN"/>
    <property type="match status" value="1"/>
</dbReference>